<evidence type="ECO:0000313" key="6">
    <source>
        <dbReference type="EMBL" id="GIM01289.1"/>
    </source>
</evidence>
<dbReference type="GO" id="GO:0005634">
    <property type="term" value="C:nucleus"/>
    <property type="evidence" value="ECO:0007669"/>
    <property type="project" value="TreeGrafter"/>
</dbReference>
<dbReference type="PANTHER" id="PTHR24056">
    <property type="entry name" value="CELL DIVISION PROTEIN KINASE"/>
    <property type="match status" value="1"/>
</dbReference>
<dbReference type="Gene3D" id="1.10.510.10">
    <property type="entry name" value="Transferase(Phosphotransferase) domain 1"/>
    <property type="match status" value="1"/>
</dbReference>
<dbReference type="GO" id="GO:0004674">
    <property type="term" value="F:protein serine/threonine kinase activity"/>
    <property type="evidence" value="ECO:0007669"/>
    <property type="project" value="TreeGrafter"/>
</dbReference>
<evidence type="ECO:0000256" key="2">
    <source>
        <dbReference type="ARBA" id="ARBA00022741"/>
    </source>
</evidence>
<dbReference type="SMART" id="SM00220">
    <property type="entry name" value="S_TKc"/>
    <property type="match status" value="1"/>
</dbReference>
<accession>A0A8J4G6X0</accession>
<dbReference type="InterPro" id="IPR000719">
    <property type="entry name" value="Prot_kinase_dom"/>
</dbReference>
<feature type="region of interest" description="Disordered" evidence="4">
    <location>
        <begin position="423"/>
        <end position="443"/>
    </location>
</feature>
<dbReference type="Proteomes" id="UP000722791">
    <property type="component" value="Unassembled WGS sequence"/>
</dbReference>
<evidence type="ECO:0000313" key="7">
    <source>
        <dbReference type="Proteomes" id="UP000722791"/>
    </source>
</evidence>
<evidence type="ECO:0000256" key="3">
    <source>
        <dbReference type="ARBA" id="ARBA00022840"/>
    </source>
</evidence>
<dbReference type="PROSITE" id="PS00108">
    <property type="entry name" value="PROTEIN_KINASE_ST"/>
    <property type="match status" value="1"/>
</dbReference>
<dbReference type="EMBL" id="BNCQ01000009">
    <property type="protein sequence ID" value="GIM01289.1"/>
    <property type="molecule type" value="Genomic_DNA"/>
</dbReference>
<comment type="similarity">
    <text evidence="1">Belongs to the protein kinase superfamily. CMGC Ser/Thr protein kinase family. CDC2/CDKX subfamily.</text>
</comment>
<dbReference type="GO" id="GO:0005524">
    <property type="term" value="F:ATP binding"/>
    <property type="evidence" value="ECO:0007669"/>
    <property type="project" value="UniProtKB-KW"/>
</dbReference>
<feature type="compositionally biased region" description="Polar residues" evidence="4">
    <location>
        <begin position="324"/>
        <end position="333"/>
    </location>
</feature>
<dbReference type="PROSITE" id="PS50011">
    <property type="entry name" value="PROTEIN_KINASE_DOM"/>
    <property type="match status" value="1"/>
</dbReference>
<feature type="domain" description="Protein kinase" evidence="5">
    <location>
        <begin position="66"/>
        <end position="343"/>
    </location>
</feature>
<feature type="non-terminal residue" evidence="6">
    <location>
        <position position="1"/>
    </location>
</feature>
<dbReference type="InterPro" id="IPR008271">
    <property type="entry name" value="Ser/Thr_kinase_AS"/>
</dbReference>
<sequence>AEPLPLRDFSGNGAQLPAARNGRGKAYVDTVRGSRRCGRFRRRAGDADGLDADRCGGGLMLPEQLWDAWDRLSDGPKGRQYRLLESLTHVERITCTSYSTVSKACHQGQPVVVKIYDVAERDKLANAFAEIGVLLHLSGWPGAVRLLDYGRHEDKVMLMLESCDHSLKDWCDGNRFETATGADYIVECLRLWCTLAELLTELHERWHVAHCDLKPGNVLLSGGKLRLADFSESMLFNETPLLQDQARGTVPYQPPEMVHGHCVDARKADVWAMGCILYEMITGELLFRGNSDCMRAVAAGAAAARLRQQQAHRYGIRRGARSGSDAQGKQACTQLPPPQQPWPQHCDGSLPETSAAGAPMLPQSDAVQWSVQHAEFAFFDCNSGEGAWQSVTIPEAGREGAAVPMAASTPPPRVPRLPLVQTRGSGVAGSPQENPPPPPATVGSMVLPYQGLPPHFLLGVGGGSTMVTGRSLQLIAEGCITEDACSLAIDVSVGNTAPTTARSTAHSQIPYGYDTARSIASSSTAAFVGGCWPPAPPPSTGTARSVADSEWTLAVTTTAAATTAVAAAGVGFSNGARCFPDGDPSSIRSTDIPGHDCTVSGASERGEGEATEPLLLSVLPPHRRLRHSVATQCADPAGPDWLTTEEADRLRIMCDEAPSFVLVHYQGGGGGTSSSSVDASDCASCLRQSDERDSDMAAMAAELRSLYESRPLSGVGGPSLCDDVLGLLRATLVEDHARPNMRQVAALATAVLVRHCPPAARLQPCENSDGTAVAAASEKTTHTRLPRCSSTSIDAELALVDQVEFYSSTIAPADAAAVTAAGLPPRLYLSLLQEQPSFCYGDSINDELAAAAGGCRGGGGSRPLTGGTDGGSWADSSSLGDDFGMTELCGSGGSAAAAASGDSVPRSVSLFDISQPLLTSRGSWPSNGSWQHFLSKQ</sequence>
<feature type="region of interest" description="Disordered" evidence="4">
    <location>
        <begin position="1"/>
        <end position="21"/>
    </location>
</feature>
<dbReference type="AlphaFoldDB" id="A0A8J4G6X0"/>
<dbReference type="InterPro" id="IPR011009">
    <property type="entry name" value="Kinase-like_dom_sf"/>
</dbReference>
<comment type="caution">
    <text evidence="6">The sequence shown here is derived from an EMBL/GenBank/DDBJ whole genome shotgun (WGS) entry which is preliminary data.</text>
</comment>
<reference evidence="6" key="1">
    <citation type="journal article" date="2021" name="Proc. Natl. Acad. Sci. U.S.A.">
        <title>Three genomes in the algal genus Volvox reveal the fate of a haploid sex-determining region after a transition to homothallism.</title>
        <authorList>
            <person name="Yamamoto K."/>
            <person name="Hamaji T."/>
            <person name="Kawai-Toyooka H."/>
            <person name="Matsuzaki R."/>
            <person name="Takahashi F."/>
            <person name="Nishimura Y."/>
            <person name="Kawachi M."/>
            <person name="Noguchi H."/>
            <person name="Minakuchi Y."/>
            <person name="Umen J.G."/>
            <person name="Toyoda A."/>
            <person name="Nozaki H."/>
        </authorList>
    </citation>
    <scope>NUCLEOTIDE SEQUENCE</scope>
    <source>
        <strain evidence="6">NIES-3785</strain>
    </source>
</reference>
<keyword evidence="3" id="KW-0067">ATP-binding</keyword>
<evidence type="ECO:0000259" key="5">
    <source>
        <dbReference type="PROSITE" id="PS50011"/>
    </source>
</evidence>
<proteinExistence type="inferred from homology"/>
<organism evidence="6 7">
    <name type="scientific">Volvox reticuliferus</name>
    <dbReference type="NCBI Taxonomy" id="1737510"/>
    <lineage>
        <taxon>Eukaryota</taxon>
        <taxon>Viridiplantae</taxon>
        <taxon>Chlorophyta</taxon>
        <taxon>core chlorophytes</taxon>
        <taxon>Chlorophyceae</taxon>
        <taxon>CS clade</taxon>
        <taxon>Chlamydomonadales</taxon>
        <taxon>Volvocaceae</taxon>
        <taxon>Volvox</taxon>
    </lineage>
</organism>
<evidence type="ECO:0000256" key="4">
    <source>
        <dbReference type="SAM" id="MobiDB-lite"/>
    </source>
</evidence>
<name>A0A8J4G6X0_9CHLO</name>
<keyword evidence="2" id="KW-0547">Nucleotide-binding</keyword>
<dbReference type="InterPro" id="IPR050108">
    <property type="entry name" value="CDK"/>
</dbReference>
<evidence type="ECO:0000256" key="1">
    <source>
        <dbReference type="ARBA" id="ARBA00006485"/>
    </source>
</evidence>
<dbReference type="Pfam" id="PF00069">
    <property type="entry name" value="Pkinase"/>
    <property type="match status" value="1"/>
</dbReference>
<gene>
    <name evidence="6" type="ORF">Vretimale_6070</name>
</gene>
<protein>
    <recommendedName>
        <fullName evidence="5">Protein kinase domain-containing protein</fullName>
    </recommendedName>
</protein>
<dbReference type="SUPFAM" id="SSF56112">
    <property type="entry name" value="Protein kinase-like (PK-like)"/>
    <property type="match status" value="1"/>
</dbReference>
<feature type="region of interest" description="Disordered" evidence="4">
    <location>
        <begin position="317"/>
        <end position="344"/>
    </location>
</feature>